<evidence type="ECO:0000313" key="4">
    <source>
        <dbReference type="EMBL" id="GIE71554.1"/>
    </source>
</evidence>
<feature type="region of interest" description="Disordered" evidence="1">
    <location>
        <begin position="1"/>
        <end position="64"/>
    </location>
</feature>
<evidence type="ECO:0000313" key="5">
    <source>
        <dbReference type="Proteomes" id="UP000624709"/>
    </source>
</evidence>
<evidence type="ECO:0000256" key="2">
    <source>
        <dbReference type="SAM" id="Phobius"/>
    </source>
</evidence>
<feature type="domain" description="General stress protein 17M-like" evidence="3">
    <location>
        <begin position="67"/>
        <end position="144"/>
    </location>
</feature>
<dbReference type="EMBL" id="BOMS01000128">
    <property type="protein sequence ID" value="GIE71554.1"/>
    <property type="molecule type" value="Genomic_DNA"/>
</dbReference>
<keyword evidence="5" id="KW-1185">Reference proteome</keyword>
<reference evidence="4 5" key="1">
    <citation type="submission" date="2021-01" db="EMBL/GenBank/DDBJ databases">
        <title>Whole genome shotgun sequence of Actinoplanes palleronii NBRC 14916.</title>
        <authorList>
            <person name="Komaki H."/>
            <person name="Tamura T."/>
        </authorList>
    </citation>
    <scope>NUCLEOTIDE SEQUENCE [LARGE SCALE GENOMIC DNA]</scope>
    <source>
        <strain evidence="4 5">NBRC 14916</strain>
    </source>
</reference>
<dbReference type="RefSeq" id="WP_239164827.1">
    <property type="nucleotide sequence ID" value="NZ_BAAATY010000041.1"/>
</dbReference>
<evidence type="ECO:0000256" key="1">
    <source>
        <dbReference type="SAM" id="MobiDB-lite"/>
    </source>
</evidence>
<sequence length="213" mass="21408">MTSPTPASSPASDGTSAAATGTPPIVDEPAAAAPGTSGGTVPPGPAGVPLLPAQTPGRKGHTGPTVVVGTYADYPLAQQAVDHLSDNKFPVERTSIVGTDLRLVETVLGRLTTARAAAAGAASGAWFGLFIGVLFGLFSDSNWFAVILTTVIVGGVWGAIFGAIAHAATGGRRDFSSRSSLQAAQYAVIADADVADEARALLVRLNWKASGAE</sequence>
<dbReference type="InterPro" id="IPR025889">
    <property type="entry name" value="GSP17M-like_dom"/>
</dbReference>
<evidence type="ECO:0000259" key="3">
    <source>
        <dbReference type="Pfam" id="PF11181"/>
    </source>
</evidence>
<keyword evidence="2" id="KW-0472">Membrane</keyword>
<keyword evidence="2" id="KW-1133">Transmembrane helix</keyword>
<dbReference type="Proteomes" id="UP000624709">
    <property type="component" value="Unassembled WGS sequence"/>
</dbReference>
<feature type="transmembrane region" description="Helical" evidence="2">
    <location>
        <begin position="116"/>
        <end position="137"/>
    </location>
</feature>
<comment type="caution">
    <text evidence="4">The sequence shown here is derived from an EMBL/GenBank/DDBJ whole genome shotgun (WGS) entry which is preliminary data.</text>
</comment>
<protein>
    <recommendedName>
        <fullName evidence="3">General stress protein 17M-like domain-containing protein</fullName>
    </recommendedName>
</protein>
<dbReference type="Pfam" id="PF11181">
    <property type="entry name" value="YflT"/>
    <property type="match status" value="1"/>
</dbReference>
<organism evidence="4 5">
    <name type="scientific">Actinoplanes palleronii</name>
    <dbReference type="NCBI Taxonomy" id="113570"/>
    <lineage>
        <taxon>Bacteria</taxon>
        <taxon>Bacillati</taxon>
        <taxon>Actinomycetota</taxon>
        <taxon>Actinomycetes</taxon>
        <taxon>Micromonosporales</taxon>
        <taxon>Micromonosporaceae</taxon>
        <taxon>Actinoplanes</taxon>
    </lineage>
</organism>
<feature type="compositionally biased region" description="Low complexity" evidence="1">
    <location>
        <begin position="1"/>
        <end position="35"/>
    </location>
</feature>
<feature type="transmembrane region" description="Helical" evidence="2">
    <location>
        <begin position="143"/>
        <end position="168"/>
    </location>
</feature>
<name>A0ABQ4BLK0_9ACTN</name>
<proteinExistence type="predicted"/>
<accession>A0ABQ4BLK0</accession>
<keyword evidence="2" id="KW-0812">Transmembrane</keyword>
<gene>
    <name evidence="4" type="ORF">Apa02nite_076620</name>
</gene>